<evidence type="ECO:0000313" key="1">
    <source>
        <dbReference type="EMBL" id="GIH34966.1"/>
    </source>
</evidence>
<organism evidence="1 2">
    <name type="scientific">Microbispora amethystogenes</name>
    <dbReference type="NCBI Taxonomy" id="1427754"/>
    <lineage>
        <taxon>Bacteria</taxon>
        <taxon>Bacillati</taxon>
        <taxon>Actinomycetota</taxon>
        <taxon>Actinomycetes</taxon>
        <taxon>Streptosporangiales</taxon>
        <taxon>Streptosporangiaceae</taxon>
        <taxon>Microbispora</taxon>
    </lineage>
</organism>
<comment type="caution">
    <text evidence="1">The sequence shown here is derived from an EMBL/GenBank/DDBJ whole genome shotgun (WGS) entry which is preliminary data.</text>
</comment>
<reference evidence="1 2" key="1">
    <citation type="submission" date="2021-01" db="EMBL/GenBank/DDBJ databases">
        <title>Whole genome shotgun sequence of Microbispora amethystogenes NBRC 101907.</title>
        <authorList>
            <person name="Komaki H."/>
            <person name="Tamura T."/>
        </authorList>
    </citation>
    <scope>NUCLEOTIDE SEQUENCE [LARGE SCALE GENOMIC DNA]</scope>
    <source>
        <strain evidence="1 2">NBRC 101907</strain>
    </source>
</reference>
<evidence type="ECO:0000313" key="2">
    <source>
        <dbReference type="Proteomes" id="UP000651728"/>
    </source>
</evidence>
<proteinExistence type="predicted"/>
<accession>A0ABQ4FJH4</accession>
<name>A0ABQ4FJH4_9ACTN</name>
<gene>
    <name evidence="1" type="ORF">Mam01_51300</name>
</gene>
<protein>
    <submittedName>
        <fullName evidence="1">Uncharacterized protein</fullName>
    </submittedName>
</protein>
<sequence length="70" mass="7818">MARMKAAGEYEAVLEHGARVQEQIESGEYVPGRPLREVLAERASQLGVDLDLQGVYRKRRSQPPVALRQG</sequence>
<dbReference type="EMBL" id="BOOB01000040">
    <property type="protein sequence ID" value="GIH34966.1"/>
    <property type="molecule type" value="Genomic_DNA"/>
</dbReference>
<dbReference type="Proteomes" id="UP000651728">
    <property type="component" value="Unassembled WGS sequence"/>
</dbReference>
<keyword evidence="2" id="KW-1185">Reference proteome</keyword>